<reference evidence="1 2" key="1">
    <citation type="journal article" date="2006" name="Science">
        <title>Phytophthora genome sequences uncover evolutionary origins and mechanisms of pathogenesis.</title>
        <authorList>
            <person name="Tyler B.M."/>
            <person name="Tripathy S."/>
            <person name="Zhang X."/>
            <person name="Dehal P."/>
            <person name="Jiang R.H."/>
            <person name="Aerts A."/>
            <person name="Arredondo F.D."/>
            <person name="Baxter L."/>
            <person name="Bensasson D."/>
            <person name="Beynon J.L."/>
            <person name="Chapman J."/>
            <person name="Damasceno C.M."/>
            <person name="Dorrance A.E."/>
            <person name="Dou D."/>
            <person name="Dickerman A.W."/>
            <person name="Dubchak I.L."/>
            <person name="Garbelotto M."/>
            <person name="Gijzen M."/>
            <person name="Gordon S.G."/>
            <person name="Govers F."/>
            <person name="Grunwald N.J."/>
            <person name="Huang W."/>
            <person name="Ivors K.L."/>
            <person name="Jones R.W."/>
            <person name="Kamoun S."/>
            <person name="Krampis K."/>
            <person name="Lamour K.H."/>
            <person name="Lee M.K."/>
            <person name="McDonald W.H."/>
            <person name="Medina M."/>
            <person name="Meijer H.J."/>
            <person name="Nordberg E.K."/>
            <person name="Maclean D.J."/>
            <person name="Ospina-Giraldo M.D."/>
            <person name="Morris P.F."/>
            <person name="Phuntumart V."/>
            <person name="Putnam N.H."/>
            <person name="Rash S."/>
            <person name="Rose J.K."/>
            <person name="Sakihama Y."/>
            <person name="Salamov A.A."/>
            <person name="Savidor A."/>
            <person name="Scheuring C.F."/>
            <person name="Smith B.M."/>
            <person name="Sobral B.W."/>
            <person name="Terry A."/>
            <person name="Torto-Alalibo T.A."/>
            <person name="Win J."/>
            <person name="Xu Z."/>
            <person name="Zhang H."/>
            <person name="Grigoriev I.V."/>
            <person name="Rokhsar D.S."/>
            <person name="Boore J.L."/>
        </authorList>
    </citation>
    <scope>NUCLEOTIDE SEQUENCE [LARGE SCALE GENOMIC DNA]</scope>
    <source>
        <strain evidence="1 2">P6497</strain>
    </source>
</reference>
<accession>G4YUD2</accession>
<proteinExistence type="predicted"/>
<dbReference type="EMBL" id="JH159152">
    <property type="protein sequence ID" value="EGZ24316.1"/>
    <property type="molecule type" value="Genomic_DNA"/>
</dbReference>
<name>G4YUD2_PHYSP</name>
<dbReference type="KEGG" id="psoj:PHYSODRAFT_443619"/>
<evidence type="ECO:0000313" key="1">
    <source>
        <dbReference type="EMBL" id="EGZ24316.1"/>
    </source>
</evidence>
<sequence length="173" mass="19717">MCAISLEKAVRLRFNELVLDLLQDTTGNWWLLQVKAFTLASVRPASATPLPSKATPRGLSRTLSAPTQFGAGMAPTPQWKKWRCAGRYCSKSCGKGLGYLTKKVLRSCEFYDDFVRQQDMSLAGGFTEFHSALSFHLQHRLPKRDRSQLYESQPLCSACLRRYHTLRQQWIET</sequence>
<evidence type="ECO:0000313" key="2">
    <source>
        <dbReference type="Proteomes" id="UP000002640"/>
    </source>
</evidence>
<dbReference type="RefSeq" id="XP_009519604.1">
    <property type="nucleotide sequence ID" value="XM_009521309.1"/>
</dbReference>
<organism evidence="1 2">
    <name type="scientific">Phytophthora sojae (strain P6497)</name>
    <name type="common">Soybean stem and root rot agent</name>
    <name type="synonym">Phytophthora megasperma f. sp. glycines</name>
    <dbReference type="NCBI Taxonomy" id="1094619"/>
    <lineage>
        <taxon>Eukaryota</taxon>
        <taxon>Sar</taxon>
        <taxon>Stramenopiles</taxon>
        <taxon>Oomycota</taxon>
        <taxon>Peronosporomycetes</taxon>
        <taxon>Peronosporales</taxon>
        <taxon>Peronosporaceae</taxon>
        <taxon>Phytophthora</taxon>
    </lineage>
</organism>
<protein>
    <submittedName>
        <fullName evidence="1">Uncharacterized protein</fullName>
    </submittedName>
</protein>
<dbReference type="InParanoid" id="G4YUD2"/>
<dbReference type="Proteomes" id="UP000002640">
    <property type="component" value="Unassembled WGS sequence"/>
</dbReference>
<dbReference type="AlphaFoldDB" id="G4YUD2"/>
<keyword evidence="2" id="KW-1185">Reference proteome</keyword>
<dbReference type="OMA" id="CAGRYCT"/>
<dbReference type="GeneID" id="20652725"/>
<feature type="non-terminal residue" evidence="1">
    <location>
        <position position="173"/>
    </location>
</feature>
<gene>
    <name evidence="1" type="ORF">PHYSODRAFT_443619</name>
</gene>